<dbReference type="OrthoDB" id="7785529at2759"/>
<comment type="caution">
    <text evidence="3">The sequence shown here is derived from an EMBL/GenBank/DDBJ whole genome shotgun (WGS) entry which is preliminary data.</text>
</comment>
<accession>A0A1R2B0T0</accession>
<evidence type="ECO:0000313" key="4">
    <source>
        <dbReference type="Proteomes" id="UP000187209"/>
    </source>
</evidence>
<dbReference type="InterPro" id="IPR014752">
    <property type="entry name" value="Arrestin-like_C"/>
</dbReference>
<dbReference type="PANTHER" id="PTHR11188:SF17">
    <property type="entry name" value="FI21816P1"/>
    <property type="match status" value="1"/>
</dbReference>
<dbReference type="EMBL" id="MPUH01001091">
    <property type="protein sequence ID" value="OMJ70403.1"/>
    <property type="molecule type" value="Genomic_DNA"/>
</dbReference>
<sequence>MGGENSKYNRIGGIHIDLDQVIVKAGDTIKGMIHISLRSEIQACSLIFKFTGKSRATLKKSKSKSKSSVEAEESSSKTICDIYHTLLHWSSPLAAGDYSIPFSYEIPKGVPGSFEGSVKDLFLHTFYTITAKLESKSEVLRQKNSVIISEGPRIHESPFALEKSAGIKSCCCVNKGDSLIKLSLPQNTYEVNQKIDLTVEIDNSHGKTSVKNLEAKIYLLLRYFPPIGEKIVATRTINTVTQKVHVKPGDSLFGDQAVKMQLNLNSIENDVNNMYSMFAGQIQCAYFIEVVGDVSGIFLCCGQIPAVKLPVTVIPNSRTGNMKIAPPPGWNPKMFIPVNMKYDKKFDRIFLKNDRNSELDVTSSNFVFSSPSILAEQKPMIEN</sequence>
<dbReference type="Gene3D" id="2.60.40.640">
    <property type="match status" value="2"/>
</dbReference>
<organism evidence="3 4">
    <name type="scientific">Stentor coeruleus</name>
    <dbReference type="NCBI Taxonomy" id="5963"/>
    <lineage>
        <taxon>Eukaryota</taxon>
        <taxon>Sar</taxon>
        <taxon>Alveolata</taxon>
        <taxon>Ciliophora</taxon>
        <taxon>Postciliodesmatophora</taxon>
        <taxon>Heterotrichea</taxon>
        <taxon>Heterotrichida</taxon>
        <taxon>Stentoridae</taxon>
        <taxon>Stentor</taxon>
    </lineage>
</organism>
<name>A0A1R2B0T0_9CILI</name>
<evidence type="ECO:0008006" key="5">
    <source>
        <dbReference type="Google" id="ProtNLM"/>
    </source>
</evidence>
<dbReference type="InterPro" id="IPR011022">
    <property type="entry name" value="Arrestin_C-like"/>
</dbReference>
<proteinExistence type="predicted"/>
<dbReference type="InterPro" id="IPR014756">
    <property type="entry name" value="Ig_E-set"/>
</dbReference>
<dbReference type="InterPro" id="IPR011021">
    <property type="entry name" value="Arrestin-like_N"/>
</dbReference>
<dbReference type="AlphaFoldDB" id="A0A1R2B0T0"/>
<dbReference type="Pfam" id="PF02752">
    <property type="entry name" value="Arrestin_C"/>
    <property type="match status" value="1"/>
</dbReference>
<reference evidence="3 4" key="1">
    <citation type="submission" date="2016-11" db="EMBL/GenBank/DDBJ databases">
        <title>The macronuclear genome of Stentor coeruleus: a giant cell with tiny introns.</title>
        <authorList>
            <person name="Slabodnick M."/>
            <person name="Ruby J.G."/>
            <person name="Reiff S.B."/>
            <person name="Swart E.C."/>
            <person name="Gosai S."/>
            <person name="Prabakaran S."/>
            <person name="Witkowska E."/>
            <person name="Larue G.E."/>
            <person name="Fisher S."/>
            <person name="Freeman R.M."/>
            <person name="Gunawardena J."/>
            <person name="Chu W."/>
            <person name="Stover N.A."/>
            <person name="Gregory B.D."/>
            <person name="Nowacki M."/>
            <person name="Derisi J."/>
            <person name="Roy S.W."/>
            <person name="Marshall W.F."/>
            <person name="Sood P."/>
        </authorList>
    </citation>
    <scope>NUCLEOTIDE SEQUENCE [LARGE SCALE GENOMIC DNA]</scope>
    <source>
        <strain evidence="3">WM001</strain>
    </source>
</reference>
<dbReference type="Proteomes" id="UP000187209">
    <property type="component" value="Unassembled WGS sequence"/>
</dbReference>
<dbReference type="PANTHER" id="PTHR11188">
    <property type="entry name" value="ARRESTIN DOMAIN CONTAINING PROTEIN"/>
    <property type="match status" value="1"/>
</dbReference>
<keyword evidence="4" id="KW-1185">Reference proteome</keyword>
<dbReference type="InterPro" id="IPR050357">
    <property type="entry name" value="Arrestin_domain-protein"/>
</dbReference>
<dbReference type="GO" id="GO:0015031">
    <property type="term" value="P:protein transport"/>
    <property type="evidence" value="ECO:0007669"/>
    <property type="project" value="TreeGrafter"/>
</dbReference>
<evidence type="ECO:0000259" key="2">
    <source>
        <dbReference type="Pfam" id="PF02752"/>
    </source>
</evidence>
<evidence type="ECO:0000313" key="3">
    <source>
        <dbReference type="EMBL" id="OMJ70403.1"/>
    </source>
</evidence>
<evidence type="ECO:0000259" key="1">
    <source>
        <dbReference type="Pfam" id="PF00339"/>
    </source>
</evidence>
<dbReference type="SUPFAM" id="SSF81296">
    <property type="entry name" value="E set domains"/>
    <property type="match status" value="2"/>
</dbReference>
<feature type="domain" description="Arrestin C-terminal-like" evidence="2">
    <location>
        <begin position="176"/>
        <end position="314"/>
    </location>
</feature>
<feature type="domain" description="Arrestin-like N-terminal" evidence="1">
    <location>
        <begin position="15"/>
        <end position="146"/>
    </location>
</feature>
<dbReference type="GO" id="GO:0005737">
    <property type="term" value="C:cytoplasm"/>
    <property type="evidence" value="ECO:0007669"/>
    <property type="project" value="TreeGrafter"/>
</dbReference>
<gene>
    <name evidence="3" type="ORF">SteCoe_31627</name>
</gene>
<protein>
    <recommendedName>
        <fullName evidence="5">Arrestin C-terminal-like domain-containing protein</fullName>
    </recommendedName>
</protein>
<dbReference type="Pfam" id="PF00339">
    <property type="entry name" value="Arrestin_N"/>
    <property type="match status" value="1"/>
</dbReference>